<name>A0A6M3M4D2_9ZZZZ</name>
<sequence>MKQTVKPGYMPPILSKKQQKKRKAKSCSTPGKDKGGSCSATSLQKAMCKYNRSYKYPEYAETMEIYKKYWK</sequence>
<proteinExistence type="predicted"/>
<organism evidence="2">
    <name type="scientific">viral metagenome</name>
    <dbReference type="NCBI Taxonomy" id="1070528"/>
    <lineage>
        <taxon>unclassified sequences</taxon>
        <taxon>metagenomes</taxon>
        <taxon>organismal metagenomes</taxon>
    </lineage>
</organism>
<reference evidence="2" key="1">
    <citation type="submission" date="2020-03" db="EMBL/GenBank/DDBJ databases">
        <title>The deep terrestrial virosphere.</title>
        <authorList>
            <person name="Holmfeldt K."/>
            <person name="Nilsson E."/>
            <person name="Simone D."/>
            <person name="Lopez-Fernandez M."/>
            <person name="Wu X."/>
            <person name="de Brujin I."/>
            <person name="Lundin D."/>
            <person name="Andersson A."/>
            <person name="Bertilsson S."/>
            <person name="Dopson M."/>
        </authorList>
    </citation>
    <scope>NUCLEOTIDE SEQUENCE</scope>
    <source>
        <strain evidence="2">MM171A00924</strain>
    </source>
</reference>
<accession>A0A6M3M4D2</accession>
<gene>
    <name evidence="2" type="ORF">MM171A00924_0013</name>
</gene>
<evidence type="ECO:0000256" key="1">
    <source>
        <dbReference type="SAM" id="MobiDB-lite"/>
    </source>
</evidence>
<dbReference type="EMBL" id="MT143661">
    <property type="protein sequence ID" value="QJA99658.1"/>
    <property type="molecule type" value="Genomic_DNA"/>
</dbReference>
<feature type="region of interest" description="Disordered" evidence="1">
    <location>
        <begin position="1"/>
        <end position="39"/>
    </location>
</feature>
<protein>
    <submittedName>
        <fullName evidence="2">Uncharacterized protein</fullName>
    </submittedName>
</protein>
<evidence type="ECO:0000313" key="2">
    <source>
        <dbReference type="EMBL" id="QJA99658.1"/>
    </source>
</evidence>
<dbReference type="AlphaFoldDB" id="A0A6M3M4D2"/>